<keyword evidence="1" id="KW-0812">Transmembrane</keyword>
<proteinExistence type="predicted"/>
<gene>
    <name evidence="2" type="ORF">GDO81_013107</name>
</gene>
<comment type="caution">
    <text evidence="2">The sequence shown here is derived from an EMBL/GenBank/DDBJ whole genome shotgun (WGS) entry which is preliminary data.</text>
</comment>
<name>A0AAV7B1G2_ENGPU</name>
<sequence length="77" mass="8728">MKCEGSNPYESHYTLLGLLPSPSILSPYSCNIISIPRTLDFSLLYTMLSNHYDHFSRLLCTVLALSSHIFTISLRSF</sequence>
<keyword evidence="3" id="KW-1185">Reference proteome</keyword>
<protein>
    <submittedName>
        <fullName evidence="2">Uncharacterized protein</fullName>
    </submittedName>
</protein>
<evidence type="ECO:0000313" key="2">
    <source>
        <dbReference type="EMBL" id="KAG8566103.1"/>
    </source>
</evidence>
<dbReference type="Proteomes" id="UP000824782">
    <property type="component" value="Unassembled WGS sequence"/>
</dbReference>
<feature type="transmembrane region" description="Helical" evidence="1">
    <location>
        <begin position="55"/>
        <end position="74"/>
    </location>
</feature>
<evidence type="ECO:0000313" key="3">
    <source>
        <dbReference type="Proteomes" id="UP000824782"/>
    </source>
</evidence>
<keyword evidence="1" id="KW-1133">Transmembrane helix</keyword>
<dbReference type="EMBL" id="WNYA01000006">
    <property type="protein sequence ID" value="KAG8566103.1"/>
    <property type="molecule type" value="Genomic_DNA"/>
</dbReference>
<dbReference type="AlphaFoldDB" id="A0AAV7B1G2"/>
<evidence type="ECO:0000256" key="1">
    <source>
        <dbReference type="SAM" id="Phobius"/>
    </source>
</evidence>
<organism evidence="2 3">
    <name type="scientific">Engystomops pustulosus</name>
    <name type="common">Tungara frog</name>
    <name type="synonym">Physalaemus pustulosus</name>
    <dbReference type="NCBI Taxonomy" id="76066"/>
    <lineage>
        <taxon>Eukaryota</taxon>
        <taxon>Metazoa</taxon>
        <taxon>Chordata</taxon>
        <taxon>Craniata</taxon>
        <taxon>Vertebrata</taxon>
        <taxon>Euteleostomi</taxon>
        <taxon>Amphibia</taxon>
        <taxon>Batrachia</taxon>
        <taxon>Anura</taxon>
        <taxon>Neobatrachia</taxon>
        <taxon>Hyloidea</taxon>
        <taxon>Leptodactylidae</taxon>
        <taxon>Leiuperinae</taxon>
        <taxon>Engystomops</taxon>
    </lineage>
</organism>
<accession>A0AAV7B1G2</accession>
<reference evidence="2" key="1">
    <citation type="thesis" date="2020" institute="ProQuest LLC" country="789 East Eisenhower Parkway, Ann Arbor, MI, USA">
        <title>Comparative Genomics and Chromosome Evolution.</title>
        <authorList>
            <person name="Mudd A.B."/>
        </authorList>
    </citation>
    <scope>NUCLEOTIDE SEQUENCE</scope>
    <source>
        <strain evidence="2">237g6f4</strain>
        <tissue evidence="2">Blood</tissue>
    </source>
</reference>
<keyword evidence="1" id="KW-0472">Membrane</keyword>